<accession>A0ABP1JVG0</accession>
<gene>
    <name evidence="1" type="ORF">HINF_LOCUS41705</name>
</gene>
<reference evidence="1 2" key="1">
    <citation type="submission" date="2024-07" db="EMBL/GenBank/DDBJ databases">
        <authorList>
            <person name="Akdeniz Z."/>
        </authorList>
    </citation>
    <scope>NUCLEOTIDE SEQUENCE [LARGE SCALE GENOMIC DNA]</scope>
</reference>
<keyword evidence="2" id="KW-1185">Reference proteome</keyword>
<name>A0ABP1JVG0_9EUKA</name>
<evidence type="ECO:0000313" key="1">
    <source>
        <dbReference type="EMBL" id="CAL6046399.1"/>
    </source>
</evidence>
<dbReference type="Proteomes" id="UP001642409">
    <property type="component" value="Unassembled WGS sequence"/>
</dbReference>
<comment type="caution">
    <text evidence="1">The sequence shown here is derived from an EMBL/GenBank/DDBJ whole genome shotgun (WGS) entry which is preliminary data.</text>
</comment>
<sequence>MCSVFQKVPFNFQSKYFNNFCHCIYEEVIDRELILPKSEFSKPCVCYDKIFLNIFDFIFIIEDLQLKYFVQLPKYLYIVQSDILTKESYGGQMFSLDQKLYCHNKSNQLFEIKPDGKLKCVNPQHYNISYYQYGGKVYATDQYQIYMVMSDLQLHPIFRLGRMEPGCVSFVYPGILVFRSSLYKCKYVVLNMVTQQIVVTAIDGFDYNDDNSLSRDIPPIIYNFSLKFKFNAGKLVLNRKHELKTIKLRQIQQLIYNQFESVNEMIRKTAVQSNFVAKKFLNAFIISDQ</sequence>
<proteinExistence type="predicted"/>
<dbReference type="EMBL" id="CAXDID020000168">
    <property type="protein sequence ID" value="CAL6046399.1"/>
    <property type="molecule type" value="Genomic_DNA"/>
</dbReference>
<protein>
    <submittedName>
        <fullName evidence="1">Hypothetical_protein</fullName>
    </submittedName>
</protein>
<organism evidence="1 2">
    <name type="scientific">Hexamita inflata</name>
    <dbReference type="NCBI Taxonomy" id="28002"/>
    <lineage>
        <taxon>Eukaryota</taxon>
        <taxon>Metamonada</taxon>
        <taxon>Diplomonadida</taxon>
        <taxon>Hexamitidae</taxon>
        <taxon>Hexamitinae</taxon>
        <taxon>Hexamita</taxon>
    </lineage>
</organism>
<evidence type="ECO:0000313" key="2">
    <source>
        <dbReference type="Proteomes" id="UP001642409"/>
    </source>
</evidence>